<evidence type="ECO:0000256" key="1">
    <source>
        <dbReference type="SAM" id="MobiDB-lite"/>
    </source>
</evidence>
<keyword evidence="3" id="KW-1185">Reference proteome</keyword>
<gene>
    <name evidence="2" type="ORF">CYCCA115_LOCUS2150</name>
</gene>
<proteinExistence type="predicted"/>
<sequence>MTNELPIGESKTTDETMGNSSEKKTAVSFSNIQIREYPIIVGDNPAIMTGTPITIDWEHVEEFDCSIDDYEQAKPKPRNMLELRLPARNRDEILKSQGFSLKDRQVGKKAANTTRRQRRRTSETMNLSIVQESIEKAKRAALNATIYRSRKQKEREFLKEFISKSPSVKPKTIASTDFTNDTVDFTTETVPEGS</sequence>
<dbReference type="Proteomes" id="UP001295423">
    <property type="component" value="Unassembled WGS sequence"/>
</dbReference>
<evidence type="ECO:0000313" key="3">
    <source>
        <dbReference type="Proteomes" id="UP001295423"/>
    </source>
</evidence>
<evidence type="ECO:0000313" key="2">
    <source>
        <dbReference type="EMBL" id="CAJ1930915.1"/>
    </source>
</evidence>
<accession>A0AAD2CDJ2</accession>
<feature type="region of interest" description="Disordered" evidence="1">
    <location>
        <begin position="1"/>
        <end position="24"/>
    </location>
</feature>
<dbReference type="EMBL" id="CAKOGP040000113">
    <property type="protein sequence ID" value="CAJ1930915.1"/>
    <property type="molecule type" value="Genomic_DNA"/>
</dbReference>
<protein>
    <submittedName>
        <fullName evidence="2">Uncharacterized protein</fullName>
    </submittedName>
</protein>
<name>A0AAD2CDJ2_9STRA</name>
<organism evidence="2 3">
    <name type="scientific">Cylindrotheca closterium</name>
    <dbReference type="NCBI Taxonomy" id="2856"/>
    <lineage>
        <taxon>Eukaryota</taxon>
        <taxon>Sar</taxon>
        <taxon>Stramenopiles</taxon>
        <taxon>Ochrophyta</taxon>
        <taxon>Bacillariophyta</taxon>
        <taxon>Bacillariophyceae</taxon>
        <taxon>Bacillariophycidae</taxon>
        <taxon>Bacillariales</taxon>
        <taxon>Bacillariaceae</taxon>
        <taxon>Cylindrotheca</taxon>
    </lineage>
</organism>
<dbReference type="AlphaFoldDB" id="A0AAD2CDJ2"/>
<reference evidence="2" key="1">
    <citation type="submission" date="2023-08" db="EMBL/GenBank/DDBJ databases">
        <authorList>
            <person name="Audoor S."/>
            <person name="Bilcke G."/>
        </authorList>
    </citation>
    <scope>NUCLEOTIDE SEQUENCE</scope>
</reference>
<comment type="caution">
    <text evidence="2">The sequence shown here is derived from an EMBL/GenBank/DDBJ whole genome shotgun (WGS) entry which is preliminary data.</text>
</comment>